<proteinExistence type="predicted"/>
<dbReference type="CDD" id="cd00090">
    <property type="entry name" value="HTH_ARSR"/>
    <property type="match status" value="1"/>
</dbReference>
<dbReference type="NCBIfam" id="NF033788">
    <property type="entry name" value="HTH_metalloreg"/>
    <property type="match status" value="1"/>
</dbReference>
<gene>
    <name evidence="5" type="ORF">LVJ82_14725</name>
</gene>
<dbReference type="SMART" id="SM00418">
    <property type="entry name" value="HTH_ARSR"/>
    <property type="match status" value="1"/>
</dbReference>
<keyword evidence="2" id="KW-0238">DNA-binding</keyword>
<dbReference type="InterPro" id="IPR036390">
    <property type="entry name" value="WH_DNA-bd_sf"/>
</dbReference>
<protein>
    <submittedName>
        <fullName evidence="5">Metalloregulator ArsR/SmtB family transcription factor</fullName>
    </submittedName>
</protein>
<accession>A0ABY4DYU7</accession>
<name>A0ABY4DYU7_9NEIS</name>
<reference evidence="5 6" key="1">
    <citation type="journal article" date="2022" name="Res Sq">
        <title>Evolution of multicellular longitudinally dividing oral cavity symbionts (Neisseriaceae).</title>
        <authorList>
            <person name="Nyongesa S."/>
            <person name="Weber P."/>
            <person name="Bernet E."/>
            <person name="Pullido F."/>
            <person name="Nieckarz M."/>
            <person name="Delaby M."/>
            <person name="Nieves C."/>
            <person name="Viehboeck T."/>
            <person name="Krause N."/>
            <person name="Rivera-Millot A."/>
            <person name="Nakamura A."/>
            <person name="Vischer N."/>
            <person name="VanNieuwenhze M."/>
            <person name="Brun Y."/>
            <person name="Cava F."/>
            <person name="Bulgheresi S."/>
            <person name="Veyrier F."/>
        </authorList>
    </citation>
    <scope>NUCLEOTIDE SEQUENCE [LARGE SCALE GENOMIC DNA]</scope>
    <source>
        <strain evidence="5 6">SN4</strain>
    </source>
</reference>
<dbReference type="Proteomes" id="UP000832011">
    <property type="component" value="Chromosome"/>
</dbReference>
<sequence>MNPPEQMWQQAEKVTQVYKLLANTHRLMILCVLLEQEELCVGALNQHIPLNASPLSQHLKLLRDEGWLATRKQGQTVYYRIADDNIAQMIALAKKLYCDLPA</sequence>
<dbReference type="RefSeq" id="WP_058357607.1">
    <property type="nucleotide sequence ID" value="NZ_CABKVG010000010.1"/>
</dbReference>
<evidence type="ECO:0000259" key="4">
    <source>
        <dbReference type="PROSITE" id="PS50987"/>
    </source>
</evidence>
<dbReference type="PROSITE" id="PS50987">
    <property type="entry name" value="HTH_ARSR_2"/>
    <property type="match status" value="1"/>
</dbReference>
<dbReference type="InterPro" id="IPR051081">
    <property type="entry name" value="HTH_MetalResp_TranReg"/>
</dbReference>
<feature type="domain" description="HTH arsR-type" evidence="4">
    <location>
        <begin position="6"/>
        <end position="101"/>
    </location>
</feature>
<dbReference type="Gene3D" id="1.10.10.10">
    <property type="entry name" value="Winged helix-like DNA-binding domain superfamily/Winged helix DNA-binding domain"/>
    <property type="match status" value="1"/>
</dbReference>
<dbReference type="InterPro" id="IPR011991">
    <property type="entry name" value="ArsR-like_HTH"/>
</dbReference>
<dbReference type="InterPro" id="IPR036388">
    <property type="entry name" value="WH-like_DNA-bd_sf"/>
</dbReference>
<dbReference type="PANTHER" id="PTHR33154:SF28">
    <property type="entry name" value="HTH-TYPE TRANSCRIPTIONAL REGULATOR YGAV-RELATED"/>
    <property type="match status" value="1"/>
</dbReference>
<dbReference type="InterPro" id="IPR001845">
    <property type="entry name" value="HTH_ArsR_DNA-bd_dom"/>
</dbReference>
<evidence type="ECO:0000313" key="5">
    <source>
        <dbReference type="EMBL" id="UOO88702.1"/>
    </source>
</evidence>
<dbReference type="PANTHER" id="PTHR33154">
    <property type="entry name" value="TRANSCRIPTIONAL REGULATOR, ARSR FAMILY"/>
    <property type="match status" value="1"/>
</dbReference>
<keyword evidence="1" id="KW-0805">Transcription regulation</keyword>
<evidence type="ECO:0000256" key="1">
    <source>
        <dbReference type="ARBA" id="ARBA00023015"/>
    </source>
</evidence>
<dbReference type="SUPFAM" id="SSF46785">
    <property type="entry name" value="Winged helix' DNA-binding domain"/>
    <property type="match status" value="1"/>
</dbReference>
<evidence type="ECO:0000256" key="2">
    <source>
        <dbReference type="ARBA" id="ARBA00023125"/>
    </source>
</evidence>
<dbReference type="EMBL" id="CP091511">
    <property type="protein sequence ID" value="UOO88702.1"/>
    <property type="molecule type" value="Genomic_DNA"/>
</dbReference>
<evidence type="ECO:0000256" key="3">
    <source>
        <dbReference type="ARBA" id="ARBA00023163"/>
    </source>
</evidence>
<evidence type="ECO:0000313" key="6">
    <source>
        <dbReference type="Proteomes" id="UP000832011"/>
    </source>
</evidence>
<organism evidence="5 6">
    <name type="scientific">Vitreoscilla massiliensis</name>
    <dbReference type="NCBI Taxonomy" id="1689272"/>
    <lineage>
        <taxon>Bacteria</taxon>
        <taxon>Pseudomonadati</taxon>
        <taxon>Pseudomonadota</taxon>
        <taxon>Betaproteobacteria</taxon>
        <taxon>Neisseriales</taxon>
        <taxon>Neisseriaceae</taxon>
        <taxon>Vitreoscilla</taxon>
    </lineage>
</organism>
<keyword evidence="3" id="KW-0804">Transcription</keyword>
<dbReference type="PRINTS" id="PR00778">
    <property type="entry name" value="HTHARSR"/>
</dbReference>
<keyword evidence="6" id="KW-1185">Reference proteome</keyword>
<dbReference type="Pfam" id="PF01022">
    <property type="entry name" value="HTH_5"/>
    <property type="match status" value="1"/>
</dbReference>